<evidence type="ECO:0000256" key="2">
    <source>
        <dbReference type="PIRNR" id="PIRNR026508"/>
    </source>
</evidence>
<dbReference type="RefSeq" id="WP_412110006.1">
    <property type="nucleotide sequence ID" value="NZ_CACRST010000011.1"/>
</dbReference>
<evidence type="ECO:0000256" key="1">
    <source>
        <dbReference type="ARBA" id="ARBA00005541"/>
    </source>
</evidence>
<dbReference type="PANTHER" id="PTHR38432:SF1">
    <property type="entry name" value="TELA-LIKE PROTEIN SAOUHSC_01408"/>
    <property type="match status" value="1"/>
</dbReference>
<gene>
    <name evidence="4" type="ORF">BGLFYP119_01236</name>
</gene>
<comment type="similarity">
    <text evidence="1 2">Belongs to the TelA family.</text>
</comment>
<name>A0A6N2SQ23_9FIRM</name>
<proteinExistence type="inferred from homology"/>
<evidence type="ECO:0000256" key="3">
    <source>
        <dbReference type="SAM" id="Coils"/>
    </source>
</evidence>
<dbReference type="PIRSF" id="PIRSF026508">
    <property type="entry name" value="TelA"/>
    <property type="match status" value="1"/>
</dbReference>
<accession>A0A6N2SQ23</accession>
<protein>
    <submittedName>
        <fullName evidence="4">TelA-like protein</fullName>
    </submittedName>
</protein>
<feature type="coiled-coil region" evidence="3">
    <location>
        <begin position="151"/>
        <end position="178"/>
    </location>
</feature>
<dbReference type="PANTHER" id="PTHR38432">
    <property type="entry name" value="TELA-LIKE PROTEIN SAOUHSC_01408"/>
    <property type="match status" value="1"/>
</dbReference>
<dbReference type="InterPro" id="IPR008863">
    <property type="entry name" value="Toxic_anion-R_TelA"/>
</dbReference>
<keyword evidence="3" id="KW-0175">Coiled coil</keyword>
<feature type="coiled-coil region" evidence="3">
    <location>
        <begin position="371"/>
        <end position="398"/>
    </location>
</feature>
<dbReference type="EMBL" id="CACRST010000011">
    <property type="protein sequence ID" value="VYS95246.1"/>
    <property type="molecule type" value="Genomic_DNA"/>
</dbReference>
<dbReference type="Pfam" id="PF05816">
    <property type="entry name" value="TelA"/>
    <property type="match status" value="1"/>
</dbReference>
<evidence type="ECO:0000313" key="4">
    <source>
        <dbReference type="EMBL" id="VYS95246.1"/>
    </source>
</evidence>
<reference evidence="4" key="1">
    <citation type="submission" date="2019-11" db="EMBL/GenBank/DDBJ databases">
        <authorList>
            <person name="Feng L."/>
        </authorList>
    </citation>
    <scope>NUCLEOTIDE SEQUENCE</scope>
    <source>
        <strain evidence="4">BgluceraseaLFYP119</strain>
    </source>
</reference>
<organism evidence="4">
    <name type="scientific">Blautia glucerasea</name>
    <dbReference type="NCBI Taxonomy" id="536633"/>
    <lineage>
        <taxon>Bacteria</taxon>
        <taxon>Bacillati</taxon>
        <taxon>Bacillota</taxon>
        <taxon>Clostridia</taxon>
        <taxon>Lachnospirales</taxon>
        <taxon>Lachnospiraceae</taxon>
        <taxon>Blautia</taxon>
    </lineage>
</organism>
<sequence length="403" mass="45841">MDEMNNALKSMTHEMKDVEASALTLDPDERPIVNLFDEPVMESIHKSSLHQKNGVAAGAVDESMLSDEEKQQVENFVKQIDITNIKMVNSYGANAQNSITTLSTSITSSVKTKELGNMGQSLRDLRDAINSTVIPEKKGIFGFFQKGKQKIDYLVSNYESAESNIKKIEKDLQHHRQVLTKDIYIFEQIYDQNLKFYKELTMYIIAGKKALALARSTKLIELREKAEFTRDQLDVQFYRDYEDACMRFEKRISDLETTRLVSIQTAPQIRLLQNADQEVADKLRSNIINTIPLWRNQMVVALGIEHSRRALDAQAAVTDMTNAMFRKNAELLKQGAIDAAVASEKAIVDIETMRKVNADIITSINEVVKIHEEGSRRRLEAQEELVKLENDLKQALLEAGNRR</sequence>
<dbReference type="AlphaFoldDB" id="A0A6N2SQ23"/>